<dbReference type="Proteomes" id="UP000196878">
    <property type="component" value="Unassembled WGS sequence"/>
</dbReference>
<feature type="chain" id="PRO_5012487910" evidence="1">
    <location>
        <begin position="23"/>
        <end position="128"/>
    </location>
</feature>
<proteinExistence type="predicted"/>
<evidence type="ECO:0000256" key="1">
    <source>
        <dbReference type="SAM" id="SignalP"/>
    </source>
</evidence>
<organism evidence="2 3">
    <name type="scientific">Haematobacter genomosp. 1</name>
    <dbReference type="NCBI Taxonomy" id="366618"/>
    <lineage>
        <taxon>Bacteria</taxon>
        <taxon>Pseudomonadati</taxon>
        <taxon>Pseudomonadota</taxon>
        <taxon>Alphaproteobacteria</taxon>
        <taxon>Rhodobacterales</taxon>
        <taxon>Paracoccaceae</taxon>
        <taxon>Haematobacter</taxon>
    </lineage>
</organism>
<evidence type="ECO:0000313" key="2">
    <source>
        <dbReference type="EMBL" id="OWJ80532.1"/>
    </source>
</evidence>
<feature type="signal peptide" evidence="1">
    <location>
        <begin position="1"/>
        <end position="22"/>
    </location>
</feature>
<name>A0A212AG93_9RHOB</name>
<comment type="caution">
    <text evidence="2">The sequence shown here is derived from an EMBL/GenBank/DDBJ whole genome shotgun (WGS) entry which is preliminary data.</text>
</comment>
<evidence type="ECO:0000313" key="3">
    <source>
        <dbReference type="Proteomes" id="UP000196878"/>
    </source>
</evidence>
<keyword evidence="3" id="KW-1185">Reference proteome</keyword>
<gene>
    <name evidence="2" type="ORF">CDV49_01730</name>
</gene>
<dbReference type="EMBL" id="NIPW01000004">
    <property type="protein sequence ID" value="OWJ80532.1"/>
    <property type="molecule type" value="Genomic_DNA"/>
</dbReference>
<dbReference type="AlphaFoldDB" id="A0A212AG93"/>
<keyword evidence="1" id="KW-0732">Signal</keyword>
<accession>A0A212AG93</accession>
<protein>
    <submittedName>
        <fullName evidence="2">Uncharacterized protein</fullName>
    </submittedName>
</protein>
<dbReference type="OrthoDB" id="7689766at2"/>
<sequence length="128" mass="13541">MTLIKLLSGAALAALLSGPAAAAVTRSGLRVDPVDANRFIVQPRGAVGESDLWCAAAQFARRQGLPAAGRIWRVTPPPMRGGRGVMFSLSPEDSGGRTGVITLGGRQDGSFNRSFAEQFCWNPSEDRD</sequence>
<reference evidence="2 3" key="1">
    <citation type="submission" date="2016-12" db="EMBL/GenBank/DDBJ databases">
        <title>Comparison of Traditional DNA-DNA Hybridization with In Silico Genomic Analysis.</title>
        <authorList>
            <person name="Nicholson A.C."/>
            <person name="Humrighouse B.W."/>
            <person name="Graziano J."/>
            <person name="Lasker B."/>
            <person name="Whitney A.M."/>
            <person name="Mcquiston J.R."/>
        </authorList>
    </citation>
    <scope>NUCLEOTIDE SEQUENCE [LARGE SCALE GENOMIC DNA]</scope>
    <source>
        <strain evidence="2 3">H2240</strain>
    </source>
</reference>
<dbReference type="RefSeq" id="WP_088213843.1">
    <property type="nucleotide sequence ID" value="NZ_NIPW01000004.1"/>
</dbReference>